<dbReference type="GO" id="GO:0008824">
    <property type="term" value="F:cyanate hydratase activity"/>
    <property type="evidence" value="ECO:0007669"/>
    <property type="project" value="InterPro"/>
</dbReference>
<sequence length="119" mass="13146">MFGCPNIHNHAAPSQSDVQKLASVLQLNQDTLVNDFIVSGIPNRGSFHSAEIPSDPILYRIHEALLVYGPGIRSLILEKFGDGVMSAIDFKADLQKKGDPQGDRIVLTLDGKFLPYKKW</sequence>
<comment type="caution">
    <text evidence="2">The sequence shown here is derived from an EMBL/GenBank/DDBJ whole genome shotgun (WGS) entry which is preliminary data.</text>
</comment>
<protein>
    <recommendedName>
        <fullName evidence="1">Cyanate lyase C-terminal domain-containing protein</fullName>
    </recommendedName>
</protein>
<name>A0A2T9ZIG0_9FUNG</name>
<dbReference type="Pfam" id="PF02560">
    <property type="entry name" value="Cyanate_lyase"/>
    <property type="match status" value="1"/>
</dbReference>
<keyword evidence="3" id="KW-1185">Reference proteome</keyword>
<gene>
    <name evidence="2" type="ORF">BB560_001143</name>
</gene>
<dbReference type="AlphaFoldDB" id="A0A2T9ZIG0"/>
<dbReference type="PRINTS" id="PR01693">
    <property type="entry name" value="CYANASE"/>
</dbReference>
<dbReference type="CDD" id="cd00559">
    <property type="entry name" value="Cyanase_C"/>
    <property type="match status" value="1"/>
</dbReference>
<dbReference type="InterPro" id="IPR036581">
    <property type="entry name" value="Cyanate_lyase_C_sf"/>
</dbReference>
<dbReference type="EMBL" id="MBFS01000132">
    <property type="protein sequence ID" value="PVV04358.1"/>
    <property type="molecule type" value="Genomic_DNA"/>
</dbReference>
<dbReference type="InterPro" id="IPR003712">
    <property type="entry name" value="Cyanate_lyase_C"/>
</dbReference>
<organism evidence="2 3">
    <name type="scientific">Smittium megazygosporum</name>
    <dbReference type="NCBI Taxonomy" id="133381"/>
    <lineage>
        <taxon>Eukaryota</taxon>
        <taxon>Fungi</taxon>
        <taxon>Fungi incertae sedis</taxon>
        <taxon>Zoopagomycota</taxon>
        <taxon>Kickxellomycotina</taxon>
        <taxon>Harpellomycetes</taxon>
        <taxon>Harpellales</taxon>
        <taxon>Legeriomycetaceae</taxon>
        <taxon>Smittium</taxon>
    </lineage>
</organism>
<accession>A0A2T9ZIG0</accession>
<proteinExistence type="predicted"/>
<dbReference type="SUPFAM" id="SSF55234">
    <property type="entry name" value="Cyanase C-terminal domain"/>
    <property type="match status" value="1"/>
</dbReference>
<dbReference type="SMART" id="SM01116">
    <property type="entry name" value="Cyanate_lyase"/>
    <property type="match status" value="1"/>
</dbReference>
<dbReference type="Gene3D" id="3.30.1160.10">
    <property type="entry name" value="Cyanate lyase, C-terminal domain"/>
    <property type="match status" value="1"/>
</dbReference>
<dbReference type="PANTHER" id="PTHR34186">
    <property type="entry name" value="CYANATE HYDRATASE"/>
    <property type="match status" value="1"/>
</dbReference>
<evidence type="ECO:0000259" key="1">
    <source>
        <dbReference type="SMART" id="SM01116"/>
    </source>
</evidence>
<dbReference type="PANTHER" id="PTHR34186:SF2">
    <property type="entry name" value="CYANATE HYDRATASE"/>
    <property type="match status" value="1"/>
</dbReference>
<feature type="domain" description="Cyanate lyase C-terminal" evidence="1">
    <location>
        <begin position="47"/>
        <end position="119"/>
    </location>
</feature>
<dbReference type="Proteomes" id="UP000245609">
    <property type="component" value="Unassembled WGS sequence"/>
</dbReference>
<dbReference type="STRING" id="133381.A0A2T9ZIG0"/>
<dbReference type="InterPro" id="IPR008076">
    <property type="entry name" value="Cyanase"/>
</dbReference>
<evidence type="ECO:0000313" key="2">
    <source>
        <dbReference type="EMBL" id="PVV04358.1"/>
    </source>
</evidence>
<dbReference type="OrthoDB" id="10019422at2759"/>
<reference evidence="2 3" key="1">
    <citation type="journal article" date="2018" name="MBio">
        <title>Comparative Genomics Reveals the Core Gene Toolbox for the Fungus-Insect Symbiosis.</title>
        <authorList>
            <person name="Wang Y."/>
            <person name="Stata M."/>
            <person name="Wang W."/>
            <person name="Stajich J.E."/>
            <person name="White M.M."/>
            <person name="Moncalvo J.M."/>
        </authorList>
    </citation>
    <scope>NUCLEOTIDE SEQUENCE [LARGE SCALE GENOMIC DNA]</scope>
    <source>
        <strain evidence="2 3">SC-DP-2</strain>
    </source>
</reference>
<evidence type="ECO:0000313" key="3">
    <source>
        <dbReference type="Proteomes" id="UP000245609"/>
    </source>
</evidence>